<proteinExistence type="predicted"/>
<dbReference type="PANTHER" id="PTHR10663:SF372">
    <property type="entry name" value="F-BOX ONLY PROTEIN 8"/>
    <property type="match status" value="1"/>
</dbReference>
<dbReference type="GO" id="GO:0005085">
    <property type="term" value="F:guanyl-nucleotide exchange factor activity"/>
    <property type="evidence" value="ECO:0007669"/>
    <property type="project" value="InterPro"/>
</dbReference>
<dbReference type="AlphaFoldDB" id="E4YW85"/>
<gene>
    <name evidence="3" type="ORF">GSOID_T00020304001</name>
</gene>
<dbReference type="PROSITE" id="PS50181">
    <property type="entry name" value="FBOX"/>
    <property type="match status" value="1"/>
</dbReference>
<sequence length="310" mass="35764">MSEVLRDRDFFVQIGICAYQLISTKISEIYIANGFADILRHLRMSESKTCDLSNFPAEVSLKVLKYLDATDLSLASCVWSELGSDRSVWENLCRRTWKMPDSLYKNKPGNLTWKALNLLLDESCVQFNVEPEWGLKFLDEKKLLKRSDSNGIAQFINGTTRLHWHQVRNFLTLRKNTDVLEHLTSMMIFKNQFLPTSLRKFFAMFHVPVLGDRTRMDSVLTIFSREFSAQNENVTFDGVSIIAYALVLLSVDQFALAGHIRNKMSKREFIKNTLRALENADASCEKFTSEVGDYYDNVYLLGHIAPEKWD</sequence>
<dbReference type="InterPro" id="IPR023394">
    <property type="entry name" value="Sec7_C_sf"/>
</dbReference>
<dbReference type="InterPro" id="IPR035999">
    <property type="entry name" value="Sec7_dom_sf"/>
</dbReference>
<accession>E4YW85</accession>
<dbReference type="InterPro" id="IPR048003">
    <property type="entry name" value="FBXO8_F-box"/>
</dbReference>
<feature type="domain" description="SEC7" evidence="2">
    <location>
        <begin position="127"/>
        <end position="301"/>
    </location>
</feature>
<organism evidence="3">
    <name type="scientific">Oikopleura dioica</name>
    <name type="common">Tunicate</name>
    <dbReference type="NCBI Taxonomy" id="34765"/>
    <lineage>
        <taxon>Eukaryota</taxon>
        <taxon>Metazoa</taxon>
        <taxon>Chordata</taxon>
        <taxon>Tunicata</taxon>
        <taxon>Appendicularia</taxon>
        <taxon>Copelata</taxon>
        <taxon>Oikopleuridae</taxon>
        <taxon>Oikopleura</taxon>
    </lineage>
</organism>
<dbReference type="PROSITE" id="PS50190">
    <property type="entry name" value="SEC7"/>
    <property type="match status" value="1"/>
</dbReference>
<dbReference type="InterPro" id="IPR001810">
    <property type="entry name" value="F-box_dom"/>
</dbReference>
<dbReference type="InterPro" id="IPR000904">
    <property type="entry name" value="Sec7_dom"/>
</dbReference>
<evidence type="ECO:0000259" key="1">
    <source>
        <dbReference type="PROSITE" id="PS50181"/>
    </source>
</evidence>
<evidence type="ECO:0008006" key="4">
    <source>
        <dbReference type="Google" id="ProtNLM"/>
    </source>
</evidence>
<dbReference type="SUPFAM" id="SSF48425">
    <property type="entry name" value="Sec7 domain"/>
    <property type="match status" value="1"/>
</dbReference>
<dbReference type="PANTHER" id="PTHR10663">
    <property type="entry name" value="GUANYL-NUCLEOTIDE EXCHANGE FACTOR"/>
    <property type="match status" value="1"/>
</dbReference>
<dbReference type="Proteomes" id="UP000011014">
    <property type="component" value="Unassembled WGS sequence"/>
</dbReference>
<reference evidence="3" key="1">
    <citation type="journal article" date="2010" name="Science">
        <title>Plasticity of animal genome architecture unmasked by rapid evolution of a pelagic tunicate.</title>
        <authorList>
            <person name="Denoeud F."/>
            <person name="Henriet S."/>
            <person name="Mungpakdee S."/>
            <person name="Aury J.M."/>
            <person name="Da Silva C."/>
            <person name="Brinkmann H."/>
            <person name="Mikhaleva J."/>
            <person name="Olsen L.C."/>
            <person name="Jubin C."/>
            <person name="Canestro C."/>
            <person name="Bouquet J.M."/>
            <person name="Danks G."/>
            <person name="Poulain J."/>
            <person name="Campsteijn C."/>
            <person name="Adamski M."/>
            <person name="Cross I."/>
            <person name="Yadetie F."/>
            <person name="Muffato M."/>
            <person name="Louis A."/>
            <person name="Butcher S."/>
            <person name="Tsagkogeorga G."/>
            <person name="Konrad A."/>
            <person name="Singh S."/>
            <person name="Jensen M.F."/>
            <person name="Cong E.H."/>
            <person name="Eikeseth-Otteraa H."/>
            <person name="Noel B."/>
            <person name="Anthouard V."/>
            <person name="Porcel B.M."/>
            <person name="Kachouri-Lafond R."/>
            <person name="Nishino A."/>
            <person name="Ugolini M."/>
            <person name="Chourrout P."/>
            <person name="Nishida H."/>
            <person name="Aasland R."/>
            <person name="Huzurbazar S."/>
            <person name="Westhof E."/>
            <person name="Delsuc F."/>
            <person name="Lehrach H."/>
            <person name="Reinhardt R."/>
            <person name="Weissenbach J."/>
            <person name="Roy S.W."/>
            <person name="Artiguenave F."/>
            <person name="Postlethwait J.H."/>
            <person name="Manak J.R."/>
            <person name="Thompson E.M."/>
            <person name="Jaillon O."/>
            <person name="Du Pasquier L."/>
            <person name="Boudinot P."/>
            <person name="Liberles D.A."/>
            <person name="Volff J.N."/>
            <person name="Philippe H."/>
            <person name="Lenhard B."/>
            <person name="Roest Crollius H."/>
            <person name="Wincker P."/>
            <person name="Chourrout D."/>
        </authorList>
    </citation>
    <scope>NUCLEOTIDE SEQUENCE [LARGE SCALE GENOMIC DNA]</scope>
</reference>
<dbReference type="Pfam" id="PF01369">
    <property type="entry name" value="Sec7"/>
    <property type="match status" value="1"/>
</dbReference>
<feature type="domain" description="F-box" evidence="1">
    <location>
        <begin position="49"/>
        <end position="92"/>
    </location>
</feature>
<protein>
    <recommendedName>
        <fullName evidence="4">SEC7 domain-containing protein</fullName>
    </recommendedName>
</protein>
<evidence type="ECO:0000313" key="3">
    <source>
        <dbReference type="EMBL" id="CBY39720.1"/>
    </source>
</evidence>
<dbReference type="InterPro" id="IPR036047">
    <property type="entry name" value="F-box-like_dom_sf"/>
</dbReference>
<dbReference type="EMBL" id="FN655627">
    <property type="protein sequence ID" value="CBY39720.1"/>
    <property type="molecule type" value="Genomic_DNA"/>
</dbReference>
<dbReference type="Pfam" id="PF12937">
    <property type="entry name" value="F-box-like"/>
    <property type="match status" value="1"/>
</dbReference>
<dbReference type="Gene3D" id="1.20.1280.50">
    <property type="match status" value="1"/>
</dbReference>
<dbReference type="SUPFAM" id="SSF81383">
    <property type="entry name" value="F-box domain"/>
    <property type="match status" value="1"/>
</dbReference>
<dbReference type="CDD" id="cd22088">
    <property type="entry name" value="F-box_FBXO8"/>
    <property type="match status" value="1"/>
</dbReference>
<dbReference type="Gene3D" id="1.10.1000.11">
    <property type="entry name" value="Arf Nucleotide-binding Site Opener,domain 2"/>
    <property type="match status" value="1"/>
</dbReference>
<name>E4YW85_OIKDI</name>
<dbReference type="GO" id="GO:0032012">
    <property type="term" value="P:regulation of ARF protein signal transduction"/>
    <property type="evidence" value="ECO:0007669"/>
    <property type="project" value="InterPro"/>
</dbReference>
<dbReference type="Gene3D" id="1.10.220.20">
    <property type="match status" value="1"/>
</dbReference>
<evidence type="ECO:0000259" key="2">
    <source>
        <dbReference type="PROSITE" id="PS50190"/>
    </source>
</evidence>
<dbReference type="SMART" id="SM00222">
    <property type="entry name" value="Sec7"/>
    <property type="match status" value="1"/>
</dbReference>